<dbReference type="Proteomes" id="UP001162972">
    <property type="component" value="Chromosome 6"/>
</dbReference>
<reference evidence="3 4" key="1">
    <citation type="journal article" date="2023" name="Int. J. Mol. Sci.">
        <title>De Novo Assembly and Annotation of 11 Diverse Shrub Willow (Salix) Genomes Reveals Novel Gene Organization in Sex-Linked Regions.</title>
        <authorList>
            <person name="Hyden B."/>
            <person name="Feng K."/>
            <person name="Yates T.B."/>
            <person name="Jawdy S."/>
            <person name="Cereghino C."/>
            <person name="Smart L.B."/>
            <person name="Muchero W."/>
        </authorList>
    </citation>
    <scope>NUCLEOTIDE SEQUENCE [LARGE SCALE GENOMIC DNA]</scope>
    <source>
        <tissue evidence="3">Shoot tip</tissue>
    </source>
</reference>
<gene>
    <name evidence="3" type="ORF">OIU84_010571</name>
</gene>
<dbReference type="PANTHER" id="PTHR31286:SF99">
    <property type="entry name" value="DUF4283 DOMAIN-CONTAINING PROTEIN"/>
    <property type="match status" value="1"/>
</dbReference>
<evidence type="ECO:0000259" key="2">
    <source>
        <dbReference type="Pfam" id="PF14111"/>
    </source>
</evidence>
<feature type="compositionally biased region" description="Polar residues" evidence="1">
    <location>
        <begin position="257"/>
        <end position="274"/>
    </location>
</feature>
<sequence length="306" mass="34007">MHSSDQWARCMIGFFSSYKLPYHAINTLAKKAWGSHGLEQVLSMDDGFLVFRFTEDSAIADIMEKGPWILRGLPLPLWTKQGLRLAASMIGKPLSCDEQTMQCSRLDDARLCVELNASFPFVHHFDVISPLTKEPQRVSVDYEWKPPRCESCQSFGHSCRQREEQEARATREKENEGWRTVSKDPVPEAKGKGGMEQGTNLHAQGISKAGATSIVVNISHHQQPPEPKEPEDIGGKGKGHVLEEDESSHYEEGEVSSGPQTEEGTSRAKNTSTNSPKQSPPRKKKGGRRRRGQGPLSIGPSFSINK</sequence>
<evidence type="ECO:0000313" key="4">
    <source>
        <dbReference type="Proteomes" id="UP001162972"/>
    </source>
</evidence>
<dbReference type="PANTHER" id="PTHR31286">
    <property type="entry name" value="GLYCINE-RICH CELL WALL STRUCTURAL PROTEIN 1.8-LIKE"/>
    <property type="match status" value="1"/>
</dbReference>
<evidence type="ECO:0000313" key="3">
    <source>
        <dbReference type="EMBL" id="KAJ6407081.1"/>
    </source>
</evidence>
<organism evidence="3 4">
    <name type="scientific">Salix udensis</name>
    <dbReference type="NCBI Taxonomy" id="889485"/>
    <lineage>
        <taxon>Eukaryota</taxon>
        <taxon>Viridiplantae</taxon>
        <taxon>Streptophyta</taxon>
        <taxon>Embryophyta</taxon>
        <taxon>Tracheophyta</taxon>
        <taxon>Spermatophyta</taxon>
        <taxon>Magnoliopsida</taxon>
        <taxon>eudicotyledons</taxon>
        <taxon>Gunneridae</taxon>
        <taxon>Pentapetalae</taxon>
        <taxon>rosids</taxon>
        <taxon>fabids</taxon>
        <taxon>Malpighiales</taxon>
        <taxon>Salicaceae</taxon>
        <taxon>Saliceae</taxon>
        <taxon>Salix</taxon>
    </lineage>
</organism>
<feature type="domain" description="DUF4283" evidence="2">
    <location>
        <begin position="5"/>
        <end position="75"/>
    </location>
</feature>
<evidence type="ECO:0000256" key="1">
    <source>
        <dbReference type="SAM" id="MobiDB-lite"/>
    </source>
</evidence>
<protein>
    <recommendedName>
        <fullName evidence="2">DUF4283 domain-containing protein</fullName>
    </recommendedName>
</protein>
<dbReference type="InterPro" id="IPR025558">
    <property type="entry name" value="DUF4283"/>
</dbReference>
<feature type="region of interest" description="Disordered" evidence="1">
    <location>
        <begin position="163"/>
        <end position="199"/>
    </location>
</feature>
<feature type="region of interest" description="Disordered" evidence="1">
    <location>
        <begin position="220"/>
        <end position="306"/>
    </location>
</feature>
<dbReference type="AlphaFoldDB" id="A0AAD6NW87"/>
<accession>A0AAD6NW87</accession>
<dbReference type="Pfam" id="PF14111">
    <property type="entry name" value="DUF4283"/>
    <property type="match status" value="1"/>
</dbReference>
<feature type="compositionally biased region" description="Basic and acidic residues" evidence="1">
    <location>
        <begin position="226"/>
        <end position="235"/>
    </location>
</feature>
<feature type="compositionally biased region" description="Basic and acidic residues" evidence="1">
    <location>
        <begin position="163"/>
        <end position="193"/>
    </location>
</feature>
<keyword evidence="4" id="KW-1185">Reference proteome</keyword>
<dbReference type="InterPro" id="IPR040256">
    <property type="entry name" value="At4g02000-like"/>
</dbReference>
<dbReference type="EMBL" id="JAPFFJ010000016">
    <property type="protein sequence ID" value="KAJ6407081.1"/>
    <property type="molecule type" value="Genomic_DNA"/>
</dbReference>
<comment type="caution">
    <text evidence="3">The sequence shown here is derived from an EMBL/GenBank/DDBJ whole genome shotgun (WGS) entry which is preliminary data.</text>
</comment>
<name>A0AAD6NW87_9ROSI</name>
<feature type="compositionally biased region" description="Basic residues" evidence="1">
    <location>
        <begin position="280"/>
        <end position="292"/>
    </location>
</feature>
<proteinExistence type="predicted"/>